<dbReference type="SUPFAM" id="SSF47240">
    <property type="entry name" value="Ferritin-like"/>
    <property type="match status" value="1"/>
</dbReference>
<dbReference type="GO" id="GO:0016491">
    <property type="term" value="F:oxidoreductase activity"/>
    <property type="evidence" value="ECO:0007669"/>
    <property type="project" value="InterPro"/>
</dbReference>
<dbReference type="PROSITE" id="PS50905">
    <property type="entry name" value="FERRITIN_LIKE"/>
    <property type="match status" value="1"/>
</dbReference>
<evidence type="ECO:0000256" key="2">
    <source>
        <dbReference type="ARBA" id="ARBA00022982"/>
    </source>
</evidence>
<name>A0A0F9MLY9_9ZZZZ</name>
<comment type="caution">
    <text evidence="4">The sequence shown here is derived from an EMBL/GenBank/DDBJ whole genome shotgun (WGS) entry which is preliminary data.</text>
</comment>
<keyword evidence="1" id="KW-0813">Transport</keyword>
<dbReference type="InterPro" id="IPR009040">
    <property type="entry name" value="Ferritin-like_diiron"/>
</dbReference>
<dbReference type="InterPro" id="IPR052753">
    <property type="entry name" value="Rbr2/Nigerythrin"/>
</dbReference>
<dbReference type="Pfam" id="PF02915">
    <property type="entry name" value="Rubrerythrin"/>
    <property type="match status" value="1"/>
</dbReference>
<dbReference type="PANTHER" id="PTHR33746:SF4">
    <property type="entry name" value="RUBRERYTHRIN"/>
    <property type="match status" value="1"/>
</dbReference>
<reference evidence="4" key="1">
    <citation type="journal article" date="2015" name="Nature">
        <title>Complex archaea that bridge the gap between prokaryotes and eukaryotes.</title>
        <authorList>
            <person name="Spang A."/>
            <person name="Saw J.H."/>
            <person name="Jorgensen S.L."/>
            <person name="Zaremba-Niedzwiedzka K."/>
            <person name="Martijn J."/>
            <person name="Lind A.E."/>
            <person name="van Eijk R."/>
            <person name="Schleper C."/>
            <person name="Guy L."/>
            <person name="Ettema T.J."/>
        </authorList>
    </citation>
    <scope>NUCLEOTIDE SEQUENCE</scope>
</reference>
<proteinExistence type="predicted"/>
<evidence type="ECO:0000313" key="4">
    <source>
        <dbReference type="EMBL" id="KKM77830.1"/>
    </source>
</evidence>
<dbReference type="InterPro" id="IPR009078">
    <property type="entry name" value="Ferritin-like_SF"/>
</dbReference>
<dbReference type="InterPro" id="IPR003251">
    <property type="entry name" value="Rr_diiron-bd_dom"/>
</dbReference>
<dbReference type="AlphaFoldDB" id="A0A0F9MLY9"/>
<dbReference type="Gene3D" id="1.20.1260.10">
    <property type="match status" value="1"/>
</dbReference>
<dbReference type="PANTHER" id="PTHR33746">
    <property type="entry name" value="RUBRERYTHRIN"/>
    <property type="match status" value="1"/>
</dbReference>
<dbReference type="InterPro" id="IPR048574">
    <property type="entry name" value="RUBY_RBDX"/>
</dbReference>
<dbReference type="EMBL" id="LAZR01008585">
    <property type="protein sequence ID" value="KKM77830.1"/>
    <property type="molecule type" value="Genomic_DNA"/>
</dbReference>
<evidence type="ECO:0000259" key="3">
    <source>
        <dbReference type="PROSITE" id="PS50905"/>
    </source>
</evidence>
<dbReference type="Pfam" id="PF21349">
    <property type="entry name" value="RUBY_RBDX"/>
    <property type="match status" value="1"/>
</dbReference>
<organism evidence="4">
    <name type="scientific">marine sediment metagenome</name>
    <dbReference type="NCBI Taxonomy" id="412755"/>
    <lineage>
        <taxon>unclassified sequences</taxon>
        <taxon>metagenomes</taxon>
        <taxon>ecological metagenomes</taxon>
    </lineage>
</organism>
<evidence type="ECO:0000256" key="1">
    <source>
        <dbReference type="ARBA" id="ARBA00022448"/>
    </source>
</evidence>
<protein>
    <recommendedName>
        <fullName evidence="3">Ferritin-like diiron domain-containing protein</fullName>
    </recommendedName>
</protein>
<sequence>MSAVIENLKKAIIGESMAKRKYVLYSQKAKEQNLTGIAHLFYAVSFAEAIHIKTHLKALSKINSSDKNFKDFIKFDEEQIKKNVGDTKDNLFEAINGETYEFKKMYKSFIKNARKEDIFLAEYSFDLARKAEIVHSRLFKKYLEKLGKHKIFPPIEIYVCSICGHVELRNQPKICPICGHDEKFFKKIDLE</sequence>
<accession>A0A0F9MLY9</accession>
<dbReference type="InterPro" id="IPR012347">
    <property type="entry name" value="Ferritin-like"/>
</dbReference>
<keyword evidence="2" id="KW-0249">Electron transport</keyword>
<dbReference type="GO" id="GO:0046872">
    <property type="term" value="F:metal ion binding"/>
    <property type="evidence" value="ECO:0007669"/>
    <property type="project" value="InterPro"/>
</dbReference>
<gene>
    <name evidence="4" type="ORF">LCGC14_1366100</name>
</gene>
<dbReference type="SUPFAM" id="SSF57802">
    <property type="entry name" value="Rubredoxin-like"/>
    <property type="match status" value="1"/>
</dbReference>
<dbReference type="Gene3D" id="2.20.28.10">
    <property type="match status" value="1"/>
</dbReference>
<feature type="domain" description="Ferritin-like diiron" evidence="3">
    <location>
        <begin position="1"/>
        <end position="150"/>
    </location>
</feature>
<dbReference type="CDD" id="cd01041">
    <property type="entry name" value="Rubrerythrin"/>
    <property type="match status" value="1"/>
</dbReference>